<dbReference type="Gene3D" id="3.40.570.10">
    <property type="entry name" value="Extracellular Endonuclease, subunit A"/>
    <property type="match status" value="1"/>
</dbReference>
<comment type="caution">
    <text evidence="3">The sequence shown here is derived from an EMBL/GenBank/DDBJ whole genome shotgun (WGS) entry which is preliminary data.</text>
</comment>
<evidence type="ECO:0000313" key="4">
    <source>
        <dbReference type="Proteomes" id="UP001374579"/>
    </source>
</evidence>
<proteinExistence type="predicted"/>
<feature type="region of interest" description="Disordered" evidence="1">
    <location>
        <begin position="48"/>
        <end position="130"/>
    </location>
</feature>
<feature type="chain" id="PRO_5042893136" evidence="2">
    <location>
        <begin position="23"/>
        <end position="788"/>
    </location>
</feature>
<organism evidence="3 4">
    <name type="scientific">Littorina saxatilis</name>
    <dbReference type="NCBI Taxonomy" id="31220"/>
    <lineage>
        <taxon>Eukaryota</taxon>
        <taxon>Metazoa</taxon>
        <taxon>Spiralia</taxon>
        <taxon>Lophotrochozoa</taxon>
        <taxon>Mollusca</taxon>
        <taxon>Gastropoda</taxon>
        <taxon>Caenogastropoda</taxon>
        <taxon>Littorinimorpha</taxon>
        <taxon>Littorinoidea</taxon>
        <taxon>Littorinidae</taxon>
        <taxon>Littorina</taxon>
    </lineage>
</organism>
<dbReference type="EMBL" id="JBAMIC010000012">
    <property type="protein sequence ID" value="KAK7098165.1"/>
    <property type="molecule type" value="Genomic_DNA"/>
</dbReference>
<keyword evidence="2" id="KW-0732">Signal</keyword>
<dbReference type="PANTHER" id="PTHR21472:SF26">
    <property type="entry name" value="ENDONUCLEASE DOMAIN CONTAINING 1"/>
    <property type="match status" value="1"/>
</dbReference>
<dbReference type="InterPro" id="IPR039015">
    <property type="entry name" value="ENDOD1"/>
</dbReference>
<name>A0AAN9G8Y1_9CAEN</name>
<keyword evidence="4" id="KW-1185">Reference proteome</keyword>
<evidence type="ECO:0000313" key="3">
    <source>
        <dbReference type="EMBL" id="KAK7098165.1"/>
    </source>
</evidence>
<reference evidence="3 4" key="1">
    <citation type="submission" date="2024-02" db="EMBL/GenBank/DDBJ databases">
        <title>Chromosome-scale genome assembly of the rough periwinkle Littorina saxatilis.</title>
        <authorList>
            <person name="De Jode A."/>
            <person name="Faria R."/>
            <person name="Formenti G."/>
            <person name="Sims Y."/>
            <person name="Smith T.P."/>
            <person name="Tracey A."/>
            <person name="Wood J.M.D."/>
            <person name="Zagrodzka Z.B."/>
            <person name="Johannesson K."/>
            <person name="Butlin R.K."/>
            <person name="Leder E.H."/>
        </authorList>
    </citation>
    <scope>NUCLEOTIDE SEQUENCE [LARGE SCALE GENOMIC DNA]</scope>
    <source>
        <strain evidence="3">Snail1</strain>
        <tissue evidence="3">Muscle</tissue>
    </source>
</reference>
<feature type="region of interest" description="Disordered" evidence="1">
    <location>
        <begin position="272"/>
        <end position="300"/>
    </location>
</feature>
<feature type="compositionally biased region" description="Basic residues" evidence="1">
    <location>
        <begin position="686"/>
        <end position="698"/>
    </location>
</feature>
<dbReference type="PANTHER" id="PTHR21472">
    <property type="entry name" value="ENDONUCLEASE DOMAIN-CONTAINING 1 PROTEIN ENDOD1"/>
    <property type="match status" value="1"/>
</dbReference>
<feature type="signal peptide" evidence="2">
    <location>
        <begin position="1"/>
        <end position="22"/>
    </location>
</feature>
<accession>A0AAN9G8Y1</accession>
<sequence length="788" mass="87212">MTAVVQTWSVLLLALLLTVISAASTTSRATDNDYRYVNIEGYIDLDSPPYSNVKDIPHPEAEGETDTTVGHGDSKIAPGLGPAPPPPSQVLKSDVIKPPARHVPMTSDDEDVELSGDGSGSGDVAEIEGDDVIQFTKKNVTTTMSQPSDGGVKVDLTTNTPPDVVIGGLEGRDSRVTFKDDVNRTLTSEGSITISDVIYTGADVWPPVPVKEQTDEGEEILLWSPWIRTNDVTEVRIRTCTGSEEACNGTEAELRHCDRESNRCDVNPAVVMSEEEAESSQEECSDSTSQQQDDSDEVVKPVQKEVRPLPPGEIDLERTELEPCTYSLFDLKRGKYLITQWSLTRLVTQAKVKKWCARPQDYLVFHPPHDHCRRYYRDLCHVSTRCKGTRGTPKARGDFAEGCWRQFVYGGQLPVGLSNRQTIVYLICQRYAANSAVGKTFGHKRSHFATLYDTKGRAPVVSLGKLTELGNAAWPNTPYYIEHGLVEDAEDTAWFLRKAKKGMVLLRDMGKCQDEDSCQLGAHQVLPSDYSATTYRVAPLLWPELAGPDPLSITSTFTLTNTAPMHPALYPAWHRAVLQVRHFAVQQCGVPHVSPEDFVSTLHYQGHKLHHYLPGTGGGHVPALYLASGVIPSRDPVETIGNDINVPFMFWMAACCLSDDNSTTTAWRSDTDTNDYRNNDYTNLFHPHHNHHHHHKQQQRHDDDKKAADRNHFSFAIYARNTGSGSAGEGQGEGSRGQVVAAPVLQLEMLLQDIYKTLPTDADVNLFPASRGACSELKNDYSRNVHLQ</sequence>
<gene>
    <name evidence="3" type="ORF">V1264_002520</name>
</gene>
<dbReference type="InterPro" id="IPR044925">
    <property type="entry name" value="His-Me_finger_sf"/>
</dbReference>
<evidence type="ECO:0000256" key="1">
    <source>
        <dbReference type="SAM" id="MobiDB-lite"/>
    </source>
</evidence>
<feature type="compositionally biased region" description="Acidic residues" evidence="1">
    <location>
        <begin position="273"/>
        <end position="285"/>
    </location>
</feature>
<dbReference type="InterPro" id="IPR044929">
    <property type="entry name" value="DNA/RNA_non-sp_Endonuclease_sf"/>
</dbReference>
<evidence type="ECO:0000256" key="2">
    <source>
        <dbReference type="SAM" id="SignalP"/>
    </source>
</evidence>
<dbReference type="AlphaFoldDB" id="A0AAN9G8Y1"/>
<protein>
    <submittedName>
        <fullName evidence="3">Uncharacterized protein</fullName>
    </submittedName>
</protein>
<dbReference type="SUPFAM" id="SSF54060">
    <property type="entry name" value="His-Me finger endonucleases"/>
    <property type="match status" value="1"/>
</dbReference>
<dbReference type="Proteomes" id="UP001374579">
    <property type="component" value="Unassembled WGS sequence"/>
</dbReference>
<feature type="region of interest" description="Disordered" evidence="1">
    <location>
        <begin position="685"/>
        <end position="707"/>
    </location>
</feature>